<dbReference type="PANTHER" id="PTHR13343:SF24">
    <property type="entry name" value="OS07G0573800 PROTEIN"/>
    <property type="match status" value="1"/>
</dbReference>
<dbReference type="Gene3D" id="2.30.110.10">
    <property type="entry name" value="Electron Transport, Fmn-binding Protein, Chain A"/>
    <property type="match status" value="1"/>
</dbReference>
<feature type="domain" description="DUF2470" evidence="1">
    <location>
        <begin position="164"/>
        <end position="233"/>
    </location>
</feature>
<name>A0A3A4KVW5_9NOCA</name>
<dbReference type="EMBL" id="QZFU01000020">
    <property type="protein sequence ID" value="RJO74081.1"/>
    <property type="molecule type" value="Genomic_DNA"/>
</dbReference>
<dbReference type="InterPro" id="IPR019595">
    <property type="entry name" value="DUF2470"/>
</dbReference>
<organism evidence="2 3">
    <name type="scientific">Nocardia panacis</name>
    <dbReference type="NCBI Taxonomy" id="2340916"/>
    <lineage>
        <taxon>Bacteria</taxon>
        <taxon>Bacillati</taxon>
        <taxon>Actinomycetota</taxon>
        <taxon>Actinomycetes</taxon>
        <taxon>Mycobacteriales</taxon>
        <taxon>Nocardiaceae</taxon>
        <taxon>Nocardia</taxon>
    </lineage>
</organism>
<accession>A0A3A4KVW5</accession>
<dbReference type="Pfam" id="PF10615">
    <property type="entry name" value="DUF2470"/>
    <property type="match status" value="1"/>
</dbReference>
<evidence type="ECO:0000259" key="1">
    <source>
        <dbReference type="Pfam" id="PF10615"/>
    </source>
</evidence>
<keyword evidence="3" id="KW-1185">Reference proteome</keyword>
<comment type="caution">
    <text evidence="2">The sequence shown here is derived from an EMBL/GenBank/DDBJ whole genome shotgun (WGS) entry which is preliminary data.</text>
</comment>
<dbReference type="InterPro" id="IPR012349">
    <property type="entry name" value="Split_barrel_FMN-bd"/>
</dbReference>
<dbReference type="Proteomes" id="UP000266677">
    <property type="component" value="Unassembled WGS sequence"/>
</dbReference>
<dbReference type="AlphaFoldDB" id="A0A3A4KVW5"/>
<protein>
    <submittedName>
        <fullName evidence="2">Pyridoxamine 5'-phosphate oxidase</fullName>
    </submittedName>
</protein>
<dbReference type="OrthoDB" id="3565122at2"/>
<dbReference type="InterPro" id="IPR037119">
    <property type="entry name" value="Haem_oxidase_HugZ-like_sf"/>
</dbReference>
<gene>
    <name evidence="2" type="ORF">D5S18_18125</name>
</gene>
<proteinExistence type="predicted"/>
<evidence type="ECO:0000313" key="3">
    <source>
        <dbReference type="Proteomes" id="UP000266677"/>
    </source>
</evidence>
<dbReference type="GO" id="GO:0005737">
    <property type="term" value="C:cytoplasm"/>
    <property type="evidence" value="ECO:0007669"/>
    <property type="project" value="UniProtKB-ARBA"/>
</dbReference>
<dbReference type="Gene3D" id="3.20.180.10">
    <property type="entry name" value="PNP-oxidase-like"/>
    <property type="match status" value="1"/>
</dbReference>
<sequence>MSFDAGVPQLAAVAEPVRPSVAEEAKTVVVSAITATLASVGADGPWASPVDFGVAAGRPVVRTFGRDEHVTNLMRDPSASVSIVAAGAQVTLVGLLEEPVDVAAARAAVLAVEGEEMVEEDLWEMDVLGLRWVGGDGRTGTASGREFLAARPDPIVPVAGREVGRLNAEQSGALLALARVLGGCPEAVSAMCVRADRYGLDLAVGLVRGRTFTRVGFARQLDGIDELWPAMEELARRADAAEDGVHAS</sequence>
<reference evidence="2 3" key="1">
    <citation type="submission" date="2018-09" db="EMBL/GenBank/DDBJ databases">
        <title>YIM PH21274 draft genome.</title>
        <authorList>
            <person name="Miao C."/>
        </authorList>
    </citation>
    <scope>NUCLEOTIDE SEQUENCE [LARGE SCALE GENOMIC DNA]</scope>
    <source>
        <strain evidence="2 3">YIM PH 21724</strain>
    </source>
</reference>
<dbReference type="SUPFAM" id="SSF50475">
    <property type="entry name" value="FMN-binding split barrel"/>
    <property type="match status" value="1"/>
</dbReference>
<evidence type="ECO:0000313" key="2">
    <source>
        <dbReference type="EMBL" id="RJO74081.1"/>
    </source>
</evidence>
<dbReference type="RefSeq" id="WP_120042246.1">
    <property type="nucleotide sequence ID" value="NZ_QZFU01000020.1"/>
</dbReference>
<dbReference type="PANTHER" id="PTHR13343">
    <property type="entry name" value="CREG1 PROTEIN"/>
    <property type="match status" value="1"/>
</dbReference>